<feature type="domain" description="C-methyltransferase" evidence="2">
    <location>
        <begin position="238"/>
        <end position="392"/>
    </location>
</feature>
<dbReference type="Pfam" id="PF08484">
    <property type="entry name" value="Methyltransf_14"/>
    <property type="match status" value="1"/>
</dbReference>
<protein>
    <recommendedName>
        <fullName evidence="5">SAM-dependent methyltransferase</fullName>
    </recommendedName>
</protein>
<evidence type="ECO:0000259" key="1">
    <source>
        <dbReference type="Pfam" id="PF08421"/>
    </source>
</evidence>
<proteinExistence type="predicted"/>
<name>A0A317JRN1_9BACT</name>
<dbReference type="EMBL" id="PSRQ01000006">
    <property type="protein sequence ID" value="PWU24248.1"/>
    <property type="molecule type" value="Genomic_DNA"/>
</dbReference>
<dbReference type="Gene3D" id="6.10.250.3100">
    <property type="match status" value="1"/>
</dbReference>
<evidence type="ECO:0000259" key="2">
    <source>
        <dbReference type="Pfam" id="PF08484"/>
    </source>
</evidence>
<gene>
    <name evidence="3" type="ORF">C5B42_00315</name>
</gene>
<dbReference type="InterPro" id="IPR013630">
    <property type="entry name" value="Methyltransf_Zn-bd_dom_put"/>
</dbReference>
<dbReference type="InterPro" id="IPR029063">
    <property type="entry name" value="SAM-dependent_MTases_sf"/>
</dbReference>
<dbReference type="Gene3D" id="3.40.50.720">
    <property type="entry name" value="NAD(P)-binding Rossmann-like Domain"/>
    <property type="match status" value="1"/>
</dbReference>
<feature type="domain" description="Methyltransferase putative zinc binding" evidence="1">
    <location>
        <begin position="7"/>
        <end position="64"/>
    </location>
</feature>
<organism evidence="3 4">
    <name type="scientific">Candidatus Cerribacteria bacterium 'Amazon FNV 2010 28 9'</name>
    <dbReference type="NCBI Taxonomy" id="2081795"/>
    <lineage>
        <taxon>Bacteria</taxon>
        <taxon>Candidatus Cerribacteria</taxon>
    </lineage>
</organism>
<reference evidence="3 4" key="1">
    <citation type="submission" date="2018-02" db="EMBL/GenBank/DDBJ databases">
        <title>Genomic Reconstructions from Amazon Rainforest and Pasture Soil Reveal Novel Insights into the Physiology of Candidate Phyla in Tropical Sites.</title>
        <authorList>
            <person name="Kroeger M.E."/>
            <person name="Delmont T."/>
            <person name="Eren A.M."/>
            <person name="Guo J."/>
            <person name="Meyer K.M."/>
            <person name="Khan K."/>
            <person name="Rodrigues J.L.M."/>
            <person name="Bohannan B.J.M."/>
            <person name="Tringe S."/>
            <person name="Borges C.D."/>
            <person name="Tiedje J."/>
            <person name="Tsai S.M."/>
            <person name="Nusslein K."/>
        </authorList>
    </citation>
    <scope>NUCLEOTIDE SEQUENCE [LARGE SCALE GENOMIC DNA]</scope>
    <source>
        <strain evidence="3">Amazon FNV 2010 28 9</strain>
    </source>
</reference>
<evidence type="ECO:0000313" key="3">
    <source>
        <dbReference type="EMBL" id="PWU24248.1"/>
    </source>
</evidence>
<dbReference type="PANTHER" id="PTHR43861">
    <property type="entry name" value="TRANS-ACONITATE 2-METHYLTRANSFERASE-RELATED"/>
    <property type="match status" value="1"/>
</dbReference>
<dbReference type="Pfam" id="PF08421">
    <property type="entry name" value="Methyltransf_13"/>
    <property type="match status" value="1"/>
</dbReference>
<accession>A0A317JRN1</accession>
<dbReference type="Proteomes" id="UP000246104">
    <property type="component" value="Unassembled WGS sequence"/>
</dbReference>
<dbReference type="Pfam" id="PF13489">
    <property type="entry name" value="Methyltransf_23"/>
    <property type="match status" value="1"/>
</dbReference>
<dbReference type="Gene3D" id="6.20.50.110">
    <property type="entry name" value="Methyltransferase, zinc-binding domain"/>
    <property type="match status" value="1"/>
</dbReference>
<comment type="caution">
    <text evidence="3">The sequence shown here is derived from an EMBL/GenBank/DDBJ whole genome shotgun (WGS) entry which is preliminary data.</text>
</comment>
<evidence type="ECO:0000313" key="4">
    <source>
        <dbReference type="Proteomes" id="UP000246104"/>
    </source>
</evidence>
<dbReference type="CDD" id="cd02440">
    <property type="entry name" value="AdoMet_MTases"/>
    <property type="match status" value="1"/>
</dbReference>
<dbReference type="PANTHER" id="PTHR43861:SF5">
    <property type="entry name" value="BLL5978 PROTEIN"/>
    <property type="match status" value="1"/>
</dbReference>
<sequence length="405" mass="45643">MKKKTTCRCCGKKKLVPYLDLGVQPLANSYHKGGKQNYYPLVVMVCTHCFNSQLSVVVDPDEMYKNYLYVSGTTKTFQAHCAELARDAVKRVGKRPRVLDIACNDGTQLECFRALGADVIGVDPAENLRHLTVEKNIPVEVAYWDQTLAAKIGKFDIITATNVFAHADDSDEFLKAAKLSLKEDGVLIIEFPYGLHTVEQNEFDQVYHEHLSYFLVNSFAVLARRLHFTIVDIIQTSIHGGSIRFVLQKGQRTESPKVVLSIENEKKKGLLQLSTYRAYAKRIDTNKKKLRILVNKLHGQGKKVVGYGASAKGNTMLNFFGLNIAYIVDDNSLKWGYATPGRNIPIVSPAMLEAEKDPLFILILSWNFSAEIATRVWEKRKQSKDKAVLYVPTIRSVAIQNLRKK</sequence>
<dbReference type="InterPro" id="IPR013691">
    <property type="entry name" value="MeTrfase_14"/>
</dbReference>
<evidence type="ECO:0008006" key="5">
    <source>
        <dbReference type="Google" id="ProtNLM"/>
    </source>
</evidence>
<dbReference type="SUPFAM" id="SSF53335">
    <property type="entry name" value="S-adenosyl-L-methionine-dependent methyltransferases"/>
    <property type="match status" value="1"/>
</dbReference>
<dbReference type="Gene3D" id="3.40.50.150">
    <property type="entry name" value="Vaccinia Virus protein VP39"/>
    <property type="match status" value="1"/>
</dbReference>
<dbReference type="InterPro" id="IPR038576">
    <property type="entry name" value="Methyltransf_Zn-bd_dom_put_sf"/>
</dbReference>
<dbReference type="AlphaFoldDB" id="A0A317JRN1"/>